<evidence type="ECO:0000313" key="3">
    <source>
        <dbReference type="Proteomes" id="UP001148313"/>
    </source>
</evidence>
<dbReference type="RefSeq" id="WP_271087250.1">
    <property type="nucleotide sequence ID" value="NZ_JAPJZH010000001.1"/>
</dbReference>
<keyword evidence="1" id="KW-0812">Transmembrane</keyword>
<feature type="transmembrane region" description="Helical" evidence="1">
    <location>
        <begin position="391"/>
        <end position="414"/>
    </location>
</feature>
<dbReference type="EMBL" id="JAPJZH010000001">
    <property type="protein sequence ID" value="MDA4843739.1"/>
    <property type="molecule type" value="Genomic_DNA"/>
</dbReference>
<proteinExistence type="predicted"/>
<feature type="transmembrane region" description="Helical" evidence="1">
    <location>
        <begin position="296"/>
        <end position="317"/>
    </location>
</feature>
<feature type="transmembrane region" description="Helical" evidence="1">
    <location>
        <begin position="324"/>
        <end position="345"/>
    </location>
</feature>
<comment type="caution">
    <text evidence="2">The sequence shown here is derived from an EMBL/GenBank/DDBJ whole genome shotgun (WGS) entry which is preliminary data.</text>
</comment>
<reference evidence="2" key="1">
    <citation type="submission" date="2022-11" db="EMBL/GenBank/DDBJ databases">
        <title>Hoeflea poritis sp. nov., isolated from scleractinian coral Porites lutea.</title>
        <authorList>
            <person name="Zhang G."/>
            <person name="Wei Q."/>
            <person name="Cai L."/>
        </authorList>
    </citation>
    <scope>NUCLEOTIDE SEQUENCE</scope>
    <source>
        <strain evidence="2">E7-10</strain>
    </source>
</reference>
<keyword evidence="1" id="KW-0472">Membrane</keyword>
<feature type="transmembrane region" description="Helical" evidence="1">
    <location>
        <begin position="136"/>
        <end position="156"/>
    </location>
</feature>
<evidence type="ECO:0000256" key="1">
    <source>
        <dbReference type="SAM" id="Phobius"/>
    </source>
</evidence>
<feature type="transmembrane region" description="Helical" evidence="1">
    <location>
        <begin position="228"/>
        <end position="249"/>
    </location>
</feature>
<dbReference type="PANTHER" id="PTHR32024">
    <property type="entry name" value="TRK SYSTEM POTASSIUM UPTAKE PROTEIN TRKG-RELATED"/>
    <property type="match status" value="1"/>
</dbReference>
<feature type="transmembrane region" description="Helical" evidence="1">
    <location>
        <begin position="261"/>
        <end position="284"/>
    </location>
</feature>
<evidence type="ECO:0008006" key="4">
    <source>
        <dbReference type="Google" id="ProtNLM"/>
    </source>
</evidence>
<sequence>MAGALFLITMAVSGLLALLVPAILVAAAHSEVALATDMLLLFAVGSFVAVAVITALSGRVKKTERAFTYLALVGVWAVTPLIGGLFYVVLAELPFLPAWFEAVGALTTSGASVIIRENAPAGLLFWRSSTEWYGGFLALASIVHVLAPAGFGGLQTTGSRMLSASPDHGLFRLETYSALALQYALITGLVFFGLMVFGVTPLNAMMLSMISAATGGFLPFAGPLEENIGRGAAMIMALGLCLGTMSVFWRRNILRRPARIFQNNLEAVIVVGVIVALSVAYAARILEVSGGSIREGLLAALQEGFFTASSLIATSGIETRPGVIALLPGIVVLAIIFVGAGVYSTSGGVKVFRIGAMWVYTIAELNRLIYPNSVDRHRFGDLLIDRRSMQAIWTYFIIAVLVVGTGAMLLALTATGFEAAIVMSVSFFSNASPVYDALRPLASDATLHDWPTFQALPHEVTYVISILLMTIGRLEVLVIFAVLNVRYWYNR</sequence>
<feature type="transmembrane region" description="Helical" evidence="1">
    <location>
        <begin position="351"/>
        <end position="370"/>
    </location>
</feature>
<accession>A0ABT4VGB4</accession>
<feature type="transmembrane region" description="Helical" evidence="1">
    <location>
        <begin position="38"/>
        <end position="57"/>
    </location>
</feature>
<dbReference type="Proteomes" id="UP001148313">
    <property type="component" value="Unassembled WGS sequence"/>
</dbReference>
<gene>
    <name evidence="2" type="ORF">OOZ53_00155</name>
</gene>
<feature type="transmembrane region" description="Helical" evidence="1">
    <location>
        <begin position="460"/>
        <end position="483"/>
    </location>
</feature>
<feature type="transmembrane region" description="Helical" evidence="1">
    <location>
        <begin position="176"/>
        <end position="197"/>
    </location>
</feature>
<protein>
    <recommendedName>
        <fullName evidence="4">Cation transporter</fullName>
    </recommendedName>
</protein>
<name>A0ABT4VGB4_9HYPH</name>
<evidence type="ECO:0000313" key="2">
    <source>
        <dbReference type="EMBL" id="MDA4843739.1"/>
    </source>
</evidence>
<dbReference type="PANTHER" id="PTHR32024:SF2">
    <property type="entry name" value="TRK SYSTEM POTASSIUM UPTAKE PROTEIN TRKG-RELATED"/>
    <property type="match status" value="1"/>
</dbReference>
<keyword evidence="1" id="KW-1133">Transmembrane helix</keyword>
<keyword evidence="3" id="KW-1185">Reference proteome</keyword>
<feature type="transmembrane region" description="Helical" evidence="1">
    <location>
        <begin position="69"/>
        <end position="90"/>
    </location>
</feature>
<organism evidence="2 3">
    <name type="scientific">Hoeflea poritis</name>
    <dbReference type="NCBI Taxonomy" id="2993659"/>
    <lineage>
        <taxon>Bacteria</taxon>
        <taxon>Pseudomonadati</taxon>
        <taxon>Pseudomonadota</taxon>
        <taxon>Alphaproteobacteria</taxon>
        <taxon>Hyphomicrobiales</taxon>
        <taxon>Rhizobiaceae</taxon>
        <taxon>Hoeflea</taxon>
    </lineage>
</organism>